<gene>
    <name evidence="1" type="ORF">CLLU_14260</name>
</gene>
<keyword evidence="2" id="KW-1185">Reference proteome</keyword>
<sequence>MSYIDEFEEVMQSIWRNFIEKDGIISKFNKSNILDEIEKEMDRIDTIKKSNVPAVATAIIDNGKSGAANYFIINDLGYGDVCEECGSSLYILLLQSQNYLEDLDNRIWVPSAETYLALHIPIGNMARYFPVPINTEKDLWVCPYCKEIHNFKYDRDVGLLYNQDESQDFL</sequence>
<evidence type="ECO:0000313" key="2">
    <source>
        <dbReference type="Proteomes" id="UP000237798"/>
    </source>
</evidence>
<organism evidence="1 2">
    <name type="scientific">Clostridium luticellarii</name>
    <dbReference type="NCBI Taxonomy" id="1691940"/>
    <lineage>
        <taxon>Bacteria</taxon>
        <taxon>Bacillati</taxon>
        <taxon>Bacillota</taxon>
        <taxon>Clostridia</taxon>
        <taxon>Eubacteriales</taxon>
        <taxon>Clostridiaceae</taxon>
        <taxon>Clostridium</taxon>
    </lineage>
</organism>
<dbReference type="Proteomes" id="UP000237798">
    <property type="component" value="Unassembled WGS sequence"/>
</dbReference>
<protein>
    <submittedName>
        <fullName evidence="1">Uncharacterized protein</fullName>
    </submittedName>
</protein>
<dbReference type="EMBL" id="PVXP01000015">
    <property type="protein sequence ID" value="PRR85505.1"/>
    <property type="molecule type" value="Genomic_DNA"/>
</dbReference>
<dbReference type="OrthoDB" id="1929346at2"/>
<comment type="caution">
    <text evidence="1">The sequence shown here is derived from an EMBL/GenBank/DDBJ whole genome shotgun (WGS) entry which is preliminary data.</text>
</comment>
<dbReference type="RefSeq" id="WP_106009006.1">
    <property type="nucleotide sequence ID" value="NZ_PVXP01000015.1"/>
</dbReference>
<dbReference type="AlphaFoldDB" id="A0A2T0BNQ9"/>
<reference evidence="1 2" key="1">
    <citation type="submission" date="2018-03" db="EMBL/GenBank/DDBJ databases">
        <title>Genome sequence of Clostridium luticellarii DSM 29923.</title>
        <authorList>
            <person name="Poehlein A."/>
            <person name="Daniel R."/>
        </authorList>
    </citation>
    <scope>NUCLEOTIDE SEQUENCE [LARGE SCALE GENOMIC DNA]</scope>
    <source>
        <strain evidence="1 2">DSM 29923</strain>
    </source>
</reference>
<evidence type="ECO:0000313" key="1">
    <source>
        <dbReference type="EMBL" id="PRR85505.1"/>
    </source>
</evidence>
<proteinExistence type="predicted"/>
<name>A0A2T0BNQ9_9CLOT</name>
<accession>A0A2T0BNQ9</accession>